<evidence type="ECO:0000256" key="3">
    <source>
        <dbReference type="ARBA" id="ARBA00022448"/>
    </source>
</evidence>
<evidence type="ECO:0000313" key="10">
    <source>
        <dbReference type="Proteomes" id="UP001429357"/>
    </source>
</evidence>
<proteinExistence type="inferred from homology"/>
<feature type="transmembrane region" description="Helical" evidence="8">
    <location>
        <begin position="268"/>
        <end position="287"/>
    </location>
</feature>
<evidence type="ECO:0000256" key="8">
    <source>
        <dbReference type="SAM" id="Phobius"/>
    </source>
</evidence>
<comment type="subcellular location">
    <subcellularLocation>
        <location evidence="1">Cell membrane</location>
        <topology evidence="1">Multi-pass membrane protein</topology>
    </subcellularLocation>
</comment>
<feature type="transmembrane region" description="Helical" evidence="8">
    <location>
        <begin position="293"/>
        <end position="315"/>
    </location>
</feature>
<evidence type="ECO:0000256" key="4">
    <source>
        <dbReference type="ARBA" id="ARBA00022475"/>
    </source>
</evidence>
<feature type="transmembrane region" description="Helical" evidence="8">
    <location>
        <begin position="82"/>
        <end position="101"/>
    </location>
</feature>
<evidence type="ECO:0000256" key="2">
    <source>
        <dbReference type="ARBA" id="ARBA00007935"/>
    </source>
</evidence>
<accession>A0ABV0EZG3</accession>
<feature type="transmembrane region" description="Helical" evidence="8">
    <location>
        <begin position="108"/>
        <end position="127"/>
    </location>
</feature>
<evidence type="ECO:0000256" key="7">
    <source>
        <dbReference type="ARBA" id="ARBA00023136"/>
    </source>
</evidence>
<keyword evidence="7 8" id="KW-0472">Membrane</keyword>
<feature type="transmembrane region" description="Helical" evidence="8">
    <location>
        <begin position="133"/>
        <end position="156"/>
    </location>
</feature>
<dbReference type="InterPro" id="IPR037294">
    <property type="entry name" value="ABC_BtuC-like"/>
</dbReference>
<keyword evidence="4" id="KW-1003">Cell membrane</keyword>
<evidence type="ECO:0000256" key="5">
    <source>
        <dbReference type="ARBA" id="ARBA00022692"/>
    </source>
</evidence>
<keyword evidence="10" id="KW-1185">Reference proteome</keyword>
<evidence type="ECO:0000256" key="1">
    <source>
        <dbReference type="ARBA" id="ARBA00004651"/>
    </source>
</evidence>
<keyword evidence="5 8" id="KW-0812">Transmembrane</keyword>
<sequence length="328" mass="35821">MNKEQRFRRQVLVLGLLILLTTGLYLTYNTYGNWSFALAIRGKKLAAFFLVALACSGSTVAFQTLTHNRFLTPWILGMDQLYVTVQTVLFFIAGGSVGLSLPVVPQFLVNVLLMAVVSVLFIGFFLGKTGNDFFRLLMVGMVAASLFSSISTYLQVLMDPNEYDLLQGKLYASFGNVSVKLLVISGVLLAVICSVLWYFGPELDVLLLGFDHGVNLGISVRPLQRLLLFLIAAATGIATALVGPTIFLGFVVATVSYQIFPVHRHRQLFLGSTLLGILFLIGGQFIVEQFLGLKATISTVIQFAGGLFFIGKLVAGSSPVNRRRKFGN</sequence>
<dbReference type="PANTHER" id="PTHR30472">
    <property type="entry name" value="FERRIC ENTEROBACTIN TRANSPORT SYSTEM PERMEASE PROTEIN"/>
    <property type="match status" value="1"/>
</dbReference>
<dbReference type="SUPFAM" id="SSF81345">
    <property type="entry name" value="ABC transporter involved in vitamin B12 uptake, BtuC"/>
    <property type="match status" value="1"/>
</dbReference>
<dbReference type="Proteomes" id="UP001429357">
    <property type="component" value="Unassembled WGS sequence"/>
</dbReference>
<comment type="caution">
    <text evidence="9">The sequence shown here is derived from an EMBL/GenBank/DDBJ whole genome shotgun (WGS) entry which is preliminary data.</text>
</comment>
<dbReference type="RefSeq" id="WP_161870776.1">
    <property type="nucleotide sequence ID" value="NZ_MAEI02000001.1"/>
</dbReference>
<reference evidence="10" key="1">
    <citation type="submission" date="2016-06" db="EMBL/GenBank/DDBJ databases">
        <title>Four novel species of enterococci isolated from chicken manure.</title>
        <authorList>
            <person name="Van Tyne D."/>
        </authorList>
    </citation>
    <scope>NUCLEOTIDE SEQUENCE [LARGE SCALE GENOMIC DNA]</scope>
    <source>
        <strain evidence="10">JM9A</strain>
    </source>
</reference>
<gene>
    <name evidence="9" type="ORF">BAU18_000750</name>
</gene>
<protein>
    <submittedName>
        <fullName evidence="9">Iron complex transport system permease</fullName>
    </submittedName>
</protein>
<dbReference type="Gene3D" id="1.10.3470.10">
    <property type="entry name" value="ABC transporter involved in vitamin B12 uptake, BtuC"/>
    <property type="match status" value="1"/>
</dbReference>
<dbReference type="EMBL" id="MAEI02000001">
    <property type="protein sequence ID" value="MEO1781171.1"/>
    <property type="molecule type" value="Genomic_DNA"/>
</dbReference>
<dbReference type="Pfam" id="PF01032">
    <property type="entry name" value="FecCD"/>
    <property type="match status" value="1"/>
</dbReference>
<evidence type="ECO:0000313" key="9">
    <source>
        <dbReference type="EMBL" id="MEO1781171.1"/>
    </source>
</evidence>
<feature type="transmembrane region" description="Helical" evidence="8">
    <location>
        <begin position="12"/>
        <end position="32"/>
    </location>
</feature>
<keyword evidence="3" id="KW-0813">Transport</keyword>
<feature type="transmembrane region" description="Helical" evidence="8">
    <location>
        <begin position="177"/>
        <end position="199"/>
    </location>
</feature>
<evidence type="ECO:0000256" key="6">
    <source>
        <dbReference type="ARBA" id="ARBA00022989"/>
    </source>
</evidence>
<feature type="transmembrane region" description="Helical" evidence="8">
    <location>
        <begin position="226"/>
        <end position="256"/>
    </location>
</feature>
<keyword evidence="6 8" id="KW-1133">Transmembrane helix</keyword>
<organism evidence="9 10">
    <name type="scientific">Enterococcus diestrammenae</name>
    <dbReference type="NCBI Taxonomy" id="1155073"/>
    <lineage>
        <taxon>Bacteria</taxon>
        <taxon>Bacillati</taxon>
        <taxon>Bacillota</taxon>
        <taxon>Bacilli</taxon>
        <taxon>Lactobacillales</taxon>
        <taxon>Enterococcaceae</taxon>
        <taxon>Enterococcus</taxon>
    </lineage>
</organism>
<reference evidence="9 10" key="2">
    <citation type="submission" date="2024-02" db="EMBL/GenBank/DDBJ databases">
        <title>The Genome Sequence of Enterococcus diestrammenae JM9A.</title>
        <authorList>
            <person name="Earl A."/>
            <person name="Manson A."/>
            <person name="Gilmore M."/>
            <person name="Sanders J."/>
            <person name="Shea T."/>
            <person name="Howe W."/>
            <person name="Livny J."/>
            <person name="Cuomo C."/>
            <person name="Neafsey D."/>
            <person name="Birren B."/>
        </authorList>
    </citation>
    <scope>NUCLEOTIDE SEQUENCE [LARGE SCALE GENOMIC DNA]</scope>
    <source>
        <strain evidence="9 10">JM9A</strain>
    </source>
</reference>
<dbReference type="PANTHER" id="PTHR30472:SF19">
    <property type="entry name" value="PETROBACTIN IMPORT SYSTEM PERMEASE PROTEIN YCLO"/>
    <property type="match status" value="1"/>
</dbReference>
<dbReference type="InterPro" id="IPR000522">
    <property type="entry name" value="ABC_transptr_permease_BtuC"/>
</dbReference>
<name>A0ABV0EZG3_9ENTE</name>
<comment type="similarity">
    <text evidence="2">Belongs to the binding-protein-dependent transport system permease family. FecCD subfamily.</text>
</comment>
<feature type="transmembrane region" description="Helical" evidence="8">
    <location>
        <begin position="44"/>
        <end position="62"/>
    </location>
</feature>